<dbReference type="SUPFAM" id="SSF53098">
    <property type="entry name" value="Ribonuclease H-like"/>
    <property type="match status" value="1"/>
</dbReference>
<reference evidence="8" key="1">
    <citation type="submission" date="2016-04" db="EMBL/GenBank/DDBJ databases">
        <authorList>
            <person name="Evans L.H."/>
            <person name="Alamgir A."/>
            <person name="Owens N."/>
            <person name="Weber N.D."/>
            <person name="Virtaneva K."/>
            <person name="Barbian K."/>
            <person name="Babar A."/>
            <person name="Rosenke K."/>
        </authorList>
    </citation>
    <scope>NUCLEOTIDE SEQUENCE [LARGE SCALE GENOMIC DNA]</scope>
    <source>
        <strain evidence="8">CBS 101.48</strain>
    </source>
</reference>
<feature type="region of interest" description="Disordered" evidence="6">
    <location>
        <begin position="239"/>
        <end position="267"/>
    </location>
</feature>
<evidence type="ECO:0000259" key="7">
    <source>
        <dbReference type="PROSITE" id="PS50103"/>
    </source>
</evidence>
<dbReference type="Proteomes" id="UP000078561">
    <property type="component" value="Unassembled WGS sequence"/>
</dbReference>
<evidence type="ECO:0000256" key="3">
    <source>
        <dbReference type="ARBA" id="ARBA00022771"/>
    </source>
</evidence>
<dbReference type="GO" id="GO:0015030">
    <property type="term" value="C:Cajal body"/>
    <property type="evidence" value="ECO:0007669"/>
    <property type="project" value="TreeGrafter"/>
</dbReference>
<dbReference type="InterPro" id="IPR036855">
    <property type="entry name" value="Znf_CCCH_sf"/>
</dbReference>
<dbReference type="GO" id="GO:0017069">
    <property type="term" value="F:snRNA binding"/>
    <property type="evidence" value="ECO:0007669"/>
    <property type="project" value="TreeGrafter"/>
</dbReference>
<feature type="compositionally biased region" description="Basic and acidic residues" evidence="6">
    <location>
        <begin position="307"/>
        <end position="332"/>
    </location>
</feature>
<dbReference type="Pfam" id="PF04857">
    <property type="entry name" value="CAF1"/>
    <property type="match status" value="2"/>
</dbReference>
<dbReference type="Gene3D" id="3.30.420.10">
    <property type="entry name" value="Ribonuclease H-like superfamily/Ribonuclease H"/>
    <property type="match status" value="1"/>
</dbReference>
<dbReference type="SUPFAM" id="SSF90229">
    <property type="entry name" value="CCCH zinc finger"/>
    <property type="match status" value="1"/>
</dbReference>
<sequence>MAQINNTLDFTEVTGDSIKGLIDPILDTIRQAHYIAVDTEFSGHCPVIAKHMDQRYRSIADVVRTHTLFSFGLTAISAQPSSNNYQFTNLEFLTRNQHSFEVDPSNIKFLAENGLDFARIFERGIPFSSGTLDQGTNNKDQVLRQLWHEILKTIKDQRIPIIVHNGLLDIMYLYQSFFATLPTALSTFIEDLVEMFPAGIYDTKYLAASVLGESKSFLAYQYCKCLRLASWQGQVLPPLSPSSSTTQLEDDIESPAMKRRKRIKKNDTSKMAKEGICGSYSQNGWCKGGKGCPLSHDLDRILDYDLGAPRKEHKPSTEPSTDKDQEHTKEKGTTGTGSLRRDHSAHFDAYMTAFIFCHFLSTIDDVSLHINKLNLMRLDIPLHLKQSQYSKPSTEWTRIKALLWPSI</sequence>
<dbReference type="PANTHER" id="PTHR15092:SF37">
    <property type="entry name" value="TARGET OF EGR1 PROTEIN 1"/>
    <property type="match status" value="1"/>
</dbReference>
<evidence type="ECO:0000256" key="1">
    <source>
        <dbReference type="ARBA" id="ARBA00008372"/>
    </source>
</evidence>
<feature type="zinc finger region" description="C3H1-type" evidence="5">
    <location>
        <begin position="271"/>
        <end position="299"/>
    </location>
</feature>
<accession>A0A163MNF7</accession>
<dbReference type="PANTHER" id="PTHR15092">
    <property type="entry name" value="POLY A -SPECIFIC RIBONUCLEASE/TARGET OF EGR1, MEMBER 1"/>
    <property type="match status" value="1"/>
</dbReference>
<evidence type="ECO:0000313" key="9">
    <source>
        <dbReference type="Proteomes" id="UP000078561"/>
    </source>
</evidence>
<keyword evidence="2 5" id="KW-0479">Metal-binding</keyword>
<evidence type="ECO:0000256" key="2">
    <source>
        <dbReference type="ARBA" id="ARBA00022723"/>
    </source>
</evidence>
<dbReference type="InterPro" id="IPR051181">
    <property type="entry name" value="CAF1_poly(A)_ribonucleases"/>
</dbReference>
<dbReference type="PROSITE" id="PS50103">
    <property type="entry name" value="ZF_C3H1"/>
    <property type="match status" value="1"/>
</dbReference>
<dbReference type="OMA" id="RCCMPPT"/>
<evidence type="ECO:0000256" key="6">
    <source>
        <dbReference type="SAM" id="MobiDB-lite"/>
    </source>
</evidence>
<dbReference type="AlphaFoldDB" id="A0A163MNF7"/>
<dbReference type="InterPro" id="IPR012337">
    <property type="entry name" value="RNaseH-like_sf"/>
</dbReference>
<dbReference type="GO" id="GO:0008270">
    <property type="term" value="F:zinc ion binding"/>
    <property type="evidence" value="ECO:0007669"/>
    <property type="project" value="UniProtKB-KW"/>
</dbReference>
<comment type="similarity">
    <text evidence="1">Belongs to the CAF1 family.</text>
</comment>
<feature type="domain" description="C3H1-type" evidence="7">
    <location>
        <begin position="271"/>
        <end position="299"/>
    </location>
</feature>
<dbReference type="GO" id="GO:0034472">
    <property type="term" value="P:snRNA 3'-end processing"/>
    <property type="evidence" value="ECO:0007669"/>
    <property type="project" value="TreeGrafter"/>
</dbReference>
<evidence type="ECO:0000256" key="5">
    <source>
        <dbReference type="PROSITE-ProRule" id="PRU00723"/>
    </source>
</evidence>
<dbReference type="GO" id="GO:0000175">
    <property type="term" value="F:3'-5'-RNA exonuclease activity"/>
    <property type="evidence" value="ECO:0007669"/>
    <property type="project" value="TreeGrafter"/>
</dbReference>
<dbReference type="EMBL" id="LT554635">
    <property type="protein sequence ID" value="SAM06906.1"/>
    <property type="molecule type" value="Genomic_DNA"/>
</dbReference>
<dbReference type="InterPro" id="IPR036397">
    <property type="entry name" value="RNaseH_sf"/>
</dbReference>
<dbReference type="InParanoid" id="A0A163MNF7"/>
<evidence type="ECO:0000313" key="8">
    <source>
        <dbReference type="EMBL" id="SAM06906.1"/>
    </source>
</evidence>
<proteinExistence type="inferred from homology"/>
<name>A0A163MNF7_ABSGL</name>
<dbReference type="InterPro" id="IPR000571">
    <property type="entry name" value="Znf_CCCH"/>
</dbReference>
<dbReference type="InterPro" id="IPR006941">
    <property type="entry name" value="RNase_CAF1"/>
</dbReference>
<keyword evidence="4 5" id="KW-0862">Zinc</keyword>
<keyword evidence="3 5" id="KW-0863">Zinc-finger</keyword>
<dbReference type="STRING" id="4829.A0A163MNF7"/>
<organism evidence="8">
    <name type="scientific">Absidia glauca</name>
    <name type="common">Pin mould</name>
    <dbReference type="NCBI Taxonomy" id="4829"/>
    <lineage>
        <taxon>Eukaryota</taxon>
        <taxon>Fungi</taxon>
        <taxon>Fungi incertae sedis</taxon>
        <taxon>Mucoromycota</taxon>
        <taxon>Mucoromycotina</taxon>
        <taxon>Mucoromycetes</taxon>
        <taxon>Mucorales</taxon>
        <taxon>Cunninghamellaceae</taxon>
        <taxon>Absidia</taxon>
    </lineage>
</organism>
<protein>
    <recommendedName>
        <fullName evidence="7">C3H1-type domain-containing protein</fullName>
    </recommendedName>
</protein>
<evidence type="ECO:0000256" key="4">
    <source>
        <dbReference type="ARBA" id="ARBA00022833"/>
    </source>
</evidence>
<gene>
    <name evidence="8" type="primary">ABSGL_12567.1 scaffold 12955</name>
</gene>
<feature type="region of interest" description="Disordered" evidence="6">
    <location>
        <begin position="307"/>
        <end position="340"/>
    </location>
</feature>
<dbReference type="OrthoDB" id="414075at2759"/>
<keyword evidence="9" id="KW-1185">Reference proteome</keyword>
<dbReference type="Gene3D" id="6.10.250.3220">
    <property type="match status" value="1"/>
</dbReference>